<comment type="caution">
    <text evidence="1">The sequence shown here is derived from an EMBL/GenBank/DDBJ whole genome shotgun (WGS) entry which is preliminary data.</text>
</comment>
<dbReference type="RefSeq" id="WP_008666082.1">
    <property type="nucleotide sequence ID" value="NZ_ANOF01000070.1"/>
</dbReference>
<organism evidence="1 2">
    <name type="scientific">Rhodopirellula europaea SH398</name>
    <dbReference type="NCBI Taxonomy" id="1263868"/>
    <lineage>
        <taxon>Bacteria</taxon>
        <taxon>Pseudomonadati</taxon>
        <taxon>Planctomycetota</taxon>
        <taxon>Planctomycetia</taxon>
        <taxon>Pirellulales</taxon>
        <taxon>Pirellulaceae</taxon>
        <taxon>Rhodopirellula</taxon>
    </lineage>
</organism>
<name>M5SHU0_9BACT</name>
<dbReference type="Gene3D" id="3.80.10.10">
    <property type="entry name" value="Ribonuclease Inhibitor"/>
    <property type="match status" value="1"/>
</dbReference>
<dbReference type="PATRIC" id="fig|1263868.3.peg.2358"/>
<dbReference type="STRING" id="1263868.RESH_02172"/>
<evidence type="ECO:0000313" key="1">
    <source>
        <dbReference type="EMBL" id="EMI27257.1"/>
    </source>
</evidence>
<dbReference type="InterPro" id="IPR032675">
    <property type="entry name" value="LRR_dom_sf"/>
</dbReference>
<dbReference type="EMBL" id="ANOF01000070">
    <property type="protein sequence ID" value="EMI27257.1"/>
    <property type="molecule type" value="Genomic_DNA"/>
</dbReference>
<dbReference type="Proteomes" id="UP000011996">
    <property type="component" value="Unassembled WGS sequence"/>
</dbReference>
<dbReference type="OrthoDB" id="268235at2"/>
<reference evidence="1 2" key="1">
    <citation type="journal article" date="2013" name="Mar. Genomics">
        <title>Expression of sulfatases in Rhodopirellula baltica and the diversity of sulfatases in the genus Rhodopirellula.</title>
        <authorList>
            <person name="Wegner C.E."/>
            <person name="Richter-Heitmann T."/>
            <person name="Klindworth A."/>
            <person name="Klockow C."/>
            <person name="Richter M."/>
            <person name="Achstetter T."/>
            <person name="Glockner F.O."/>
            <person name="Harder J."/>
        </authorList>
    </citation>
    <scope>NUCLEOTIDE SEQUENCE [LARGE SCALE GENOMIC DNA]</scope>
    <source>
        <strain evidence="1 2">SH398</strain>
    </source>
</reference>
<gene>
    <name evidence="1" type="ORF">RESH_02172</name>
</gene>
<dbReference type="AlphaFoldDB" id="M5SHU0"/>
<protein>
    <submittedName>
        <fullName evidence="1">Uncharacterized protein</fullName>
    </submittedName>
</protein>
<evidence type="ECO:0000313" key="2">
    <source>
        <dbReference type="Proteomes" id="UP000011996"/>
    </source>
</evidence>
<proteinExistence type="predicted"/>
<sequence length="226" mass="25569">MTLNRPSCSCFSSSRVSAIHTEPQDIECDGWNHLLDLIDRTARSGATEFAPGVELGWESWWQIVTLPPSIAKLTSVKRLMLYGSNLDHIPPEIGEMESLEEFDPYTSYRLHWLPYEITRCSNLKSSRISTRALYGNYKFRHHFPRLHDNFDFLALATPTACSVCRSPFDSQIVRRWISLDVATDVVPLLVNACSLACIDSLPVPPDNYVPIPHSGGSHIKQPPPRY</sequence>
<dbReference type="SUPFAM" id="SSF52058">
    <property type="entry name" value="L domain-like"/>
    <property type="match status" value="1"/>
</dbReference>
<accession>M5SHU0</accession>